<dbReference type="InterPro" id="IPR010730">
    <property type="entry name" value="HET"/>
</dbReference>
<accession>A0A8E2ES15</accession>
<protein>
    <submittedName>
        <fullName evidence="2">HET-domain-containing protein</fullName>
    </submittedName>
</protein>
<evidence type="ECO:0000313" key="2">
    <source>
        <dbReference type="EMBL" id="OCL03837.1"/>
    </source>
</evidence>
<evidence type="ECO:0000313" key="3">
    <source>
        <dbReference type="Proteomes" id="UP000250140"/>
    </source>
</evidence>
<dbReference type="AlphaFoldDB" id="A0A8E2ES15"/>
<feature type="domain" description="Heterokaryon incompatibility" evidence="1">
    <location>
        <begin position="66"/>
        <end position="219"/>
    </location>
</feature>
<dbReference type="Proteomes" id="UP000250140">
    <property type="component" value="Unassembled WGS sequence"/>
</dbReference>
<gene>
    <name evidence="2" type="ORF">AOQ84DRAFT_418040</name>
</gene>
<proteinExistence type="predicted"/>
<dbReference type="Pfam" id="PF06985">
    <property type="entry name" value="HET"/>
    <property type="match status" value="1"/>
</dbReference>
<feature type="non-terminal residue" evidence="2">
    <location>
        <position position="512"/>
    </location>
</feature>
<evidence type="ECO:0000259" key="1">
    <source>
        <dbReference type="Pfam" id="PF06985"/>
    </source>
</evidence>
<name>A0A8E2ES15_9PEZI</name>
<keyword evidence="3" id="KW-1185">Reference proteome</keyword>
<reference evidence="2 3" key="1">
    <citation type="journal article" date="2016" name="Nat. Commun.">
        <title>Ectomycorrhizal ecology is imprinted in the genome of the dominant symbiotic fungus Cenococcum geophilum.</title>
        <authorList>
            <consortium name="DOE Joint Genome Institute"/>
            <person name="Peter M."/>
            <person name="Kohler A."/>
            <person name="Ohm R.A."/>
            <person name="Kuo A."/>
            <person name="Krutzmann J."/>
            <person name="Morin E."/>
            <person name="Arend M."/>
            <person name="Barry K.W."/>
            <person name="Binder M."/>
            <person name="Choi C."/>
            <person name="Clum A."/>
            <person name="Copeland A."/>
            <person name="Grisel N."/>
            <person name="Haridas S."/>
            <person name="Kipfer T."/>
            <person name="LaButti K."/>
            <person name="Lindquist E."/>
            <person name="Lipzen A."/>
            <person name="Maire R."/>
            <person name="Meier B."/>
            <person name="Mihaltcheva S."/>
            <person name="Molinier V."/>
            <person name="Murat C."/>
            <person name="Poggeler S."/>
            <person name="Quandt C.A."/>
            <person name="Sperisen C."/>
            <person name="Tritt A."/>
            <person name="Tisserant E."/>
            <person name="Crous P.W."/>
            <person name="Henrissat B."/>
            <person name="Nehls U."/>
            <person name="Egli S."/>
            <person name="Spatafora J.W."/>
            <person name="Grigoriev I.V."/>
            <person name="Martin F.M."/>
        </authorList>
    </citation>
    <scope>NUCLEOTIDE SEQUENCE [LARGE SCALE GENOMIC DNA]</scope>
    <source>
        <strain evidence="2 3">CBS 207.34</strain>
    </source>
</reference>
<dbReference type="EMBL" id="KV750671">
    <property type="protein sequence ID" value="OCL03837.1"/>
    <property type="molecule type" value="Genomic_DNA"/>
</dbReference>
<sequence length="512" mass="58028">THGAMDSGSDACFEQIKAWINDCVEQHSICKQPEFTALPSRVIDVGPLDGSQEPKLVETKGLFGKYLTLSHCWGGSQPIKTVRDTLEENKRCILWSSIPKTFQDAITITRRLELQYLWIDSLCIIQDDTTDWELESANMAAIYENSLLTISASLAANANQGCFSLRDPPYEVHGLGPNGQQYSVLVRKLMSHDDLSVNAARWAYESGIPLLDRAWAYQERLLATRIVHFLPRELFWECKDALRCECAEYIPPSSTNSRDFIQLALKIWPMIVSEYSARSLTFRKDRLPALSGVAKRMEEKTNSAKYMAGIWSNHLPTALLWQIKYHHSTPEPPGRRDWHPDGQAPSWSWASIEGEGIYIKYRVGDLEESSVQILDVNIVPAGIDPTGAIKLGRITLRGMVATAALHYYTSSKTGRGSATIYQLRKNDLVCHIYPDTPLSDGEDFLPHGYLLSCLRFGTVHKIDTRALILRQSRYFPDLYERVGEMCFQDHDQAHIQAKSWFRNAKEIEITIV</sequence>
<dbReference type="PANTHER" id="PTHR33112:SF9">
    <property type="entry name" value="HETEROKARYON INCOMPATIBILITY DOMAIN-CONTAINING PROTEIN"/>
    <property type="match status" value="1"/>
</dbReference>
<organism evidence="2 3">
    <name type="scientific">Glonium stellatum</name>
    <dbReference type="NCBI Taxonomy" id="574774"/>
    <lineage>
        <taxon>Eukaryota</taxon>
        <taxon>Fungi</taxon>
        <taxon>Dikarya</taxon>
        <taxon>Ascomycota</taxon>
        <taxon>Pezizomycotina</taxon>
        <taxon>Dothideomycetes</taxon>
        <taxon>Pleosporomycetidae</taxon>
        <taxon>Gloniales</taxon>
        <taxon>Gloniaceae</taxon>
        <taxon>Glonium</taxon>
    </lineage>
</organism>
<dbReference type="PANTHER" id="PTHR33112">
    <property type="entry name" value="DOMAIN PROTEIN, PUTATIVE-RELATED"/>
    <property type="match status" value="1"/>
</dbReference>
<dbReference type="OrthoDB" id="5125733at2759"/>